<organism evidence="1 2">
    <name type="scientific">Trichomonas vaginalis (strain ATCC PRA-98 / G3)</name>
    <dbReference type="NCBI Taxonomy" id="412133"/>
    <lineage>
        <taxon>Eukaryota</taxon>
        <taxon>Metamonada</taxon>
        <taxon>Parabasalia</taxon>
        <taxon>Trichomonadida</taxon>
        <taxon>Trichomonadidae</taxon>
        <taxon>Trichomonas</taxon>
    </lineage>
</organism>
<dbReference type="RefSeq" id="XP_001330340.1">
    <property type="nucleotide sequence ID" value="XM_001330305.1"/>
</dbReference>
<dbReference type="VEuPathDB" id="TrichDB:TVAG_272840"/>
<keyword evidence="2" id="KW-1185">Reference proteome</keyword>
<evidence type="ECO:0000313" key="1">
    <source>
        <dbReference type="EMBL" id="EAY01601.1"/>
    </source>
</evidence>
<protein>
    <submittedName>
        <fullName evidence="1">Uncharacterized protein</fullName>
    </submittedName>
</protein>
<proteinExistence type="predicted"/>
<name>A2F0G4_TRIV3</name>
<reference evidence="1" key="1">
    <citation type="submission" date="2006-10" db="EMBL/GenBank/DDBJ databases">
        <authorList>
            <person name="Amadeo P."/>
            <person name="Zhao Q."/>
            <person name="Wortman J."/>
            <person name="Fraser-Liggett C."/>
            <person name="Carlton J."/>
        </authorList>
    </citation>
    <scope>NUCLEOTIDE SEQUENCE</scope>
    <source>
        <strain evidence="1">G3</strain>
    </source>
</reference>
<dbReference type="EMBL" id="DS113562">
    <property type="protein sequence ID" value="EAY01601.1"/>
    <property type="molecule type" value="Genomic_DNA"/>
</dbReference>
<dbReference type="KEGG" id="tva:4759426"/>
<reference evidence="1" key="2">
    <citation type="journal article" date="2007" name="Science">
        <title>Draft genome sequence of the sexually transmitted pathogen Trichomonas vaginalis.</title>
        <authorList>
            <person name="Carlton J.M."/>
            <person name="Hirt R.P."/>
            <person name="Silva J.C."/>
            <person name="Delcher A.L."/>
            <person name="Schatz M."/>
            <person name="Zhao Q."/>
            <person name="Wortman J.R."/>
            <person name="Bidwell S.L."/>
            <person name="Alsmark U.C.M."/>
            <person name="Besteiro S."/>
            <person name="Sicheritz-Ponten T."/>
            <person name="Noel C.J."/>
            <person name="Dacks J.B."/>
            <person name="Foster P.G."/>
            <person name="Simillion C."/>
            <person name="Van de Peer Y."/>
            <person name="Miranda-Saavedra D."/>
            <person name="Barton G.J."/>
            <person name="Westrop G.D."/>
            <person name="Mueller S."/>
            <person name="Dessi D."/>
            <person name="Fiori P.L."/>
            <person name="Ren Q."/>
            <person name="Paulsen I."/>
            <person name="Zhang H."/>
            <person name="Bastida-Corcuera F.D."/>
            <person name="Simoes-Barbosa A."/>
            <person name="Brown M.T."/>
            <person name="Hayes R.D."/>
            <person name="Mukherjee M."/>
            <person name="Okumura C.Y."/>
            <person name="Schneider R."/>
            <person name="Smith A.J."/>
            <person name="Vanacova S."/>
            <person name="Villalvazo M."/>
            <person name="Haas B.J."/>
            <person name="Pertea M."/>
            <person name="Feldblyum T.V."/>
            <person name="Utterback T.R."/>
            <person name="Shu C.L."/>
            <person name="Osoegawa K."/>
            <person name="de Jong P.J."/>
            <person name="Hrdy I."/>
            <person name="Horvathova L."/>
            <person name="Zubacova Z."/>
            <person name="Dolezal P."/>
            <person name="Malik S.B."/>
            <person name="Logsdon J.M. Jr."/>
            <person name="Henze K."/>
            <person name="Gupta A."/>
            <person name="Wang C.C."/>
            <person name="Dunne R.L."/>
            <person name="Upcroft J.A."/>
            <person name="Upcroft P."/>
            <person name="White O."/>
            <person name="Salzberg S.L."/>
            <person name="Tang P."/>
            <person name="Chiu C.-H."/>
            <person name="Lee Y.-S."/>
            <person name="Embley T.M."/>
            <person name="Coombs G.H."/>
            <person name="Mottram J.C."/>
            <person name="Tachezy J."/>
            <person name="Fraser-Liggett C.M."/>
            <person name="Johnson P.J."/>
        </authorList>
    </citation>
    <scope>NUCLEOTIDE SEQUENCE [LARGE SCALE GENOMIC DNA]</scope>
    <source>
        <strain evidence="1">G3</strain>
    </source>
</reference>
<gene>
    <name evidence="1" type="ORF">TVAG_272840</name>
</gene>
<sequence length="231" mass="27322">MEDDNYFSQFFKEEKTKKSVLYIEDFRPKLINRTSIDKQIIVALFALDGITFRNIADIFHLEFNMDVTRQRISDCYYYTLKGEVYSFTELNVSRPKLPYSYEIQLLDWITEMKSSKSALMLDAIAVKTSELFVLSQENFKFFLDNIEDIPLNFQNFAEMSLNNKEFRSYIKRLVKQSGYKISKANSVDYQHAFISPIDLLRFSWQLTALHDVLSENFSDDFVDPRKDDECI</sequence>
<dbReference type="AlphaFoldDB" id="A2F0G4"/>
<evidence type="ECO:0000313" key="2">
    <source>
        <dbReference type="Proteomes" id="UP000001542"/>
    </source>
</evidence>
<dbReference type="Proteomes" id="UP000001542">
    <property type="component" value="Unassembled WGS sequence"/>
</dbReference>
<dbReference type="VEuPathDB" id="TrichDB:TVAGG3_0153920"/>
<accession>A2F0G4</accession>
<dbReference type="InParanoid" id="A2F0G4"/>